<evidence type="ECO:0000313" key="3">
    <source>
        <dbReference type="Proteomes" id="UP000006038"/>
    </source>
</evidence>
<dbReference type="AlphaFoldDB" id="J3L8L2"/>
<name>J3L8L2_ORYBR</name>
<evidence type="ECO:0000313" key="2">
    <source>
        <dbReference type="EnsemblPlants" id="OB0260G10010.1"/>
    </source>
</evidence>
<dbReference type="HOGENOM" id="CLU_1063892_0_0_1"/>
<dbReference type="Gramene" id="OB0260G10010.1">
    <property type="protein sequence ID" value="OB0260G10010.1"/>
    <property type="gene ID" value="OB0260G10010"/>
</dbReference>
<organism evidence="2">
    <name type="scientific">Oryza brachyantha</name>
    <name type="common">malo sina</name>
    <dbReference type="NCBI Taxonomy" id="4533"/>
    <lineage>
        <taxon>Eukaryota</taxon>
        <taxon>Viridiplantae</taxon>
        <taxon>Streptophyta</taxon>
        <taxon>Embryophyta</taxon>
        <taxon>Tracheophyta</taxon>
        <taxon>Spermatophyta</taxon>
        <taxon>Magnoliopsida</taxon>
        <taxon>Liliopsida</taxon>
        <taxon>Poales</taxon>
        <taxon>Poaceae</taxon>
        <taxon>BOP clade</taxon>
        <taxon>Oryzoideae</taxon>
        <taxon>Oryzeae</taxon>
        <taxon>Oryzinae</taxon>
        <taxon>Oryza</taxon>
    </lineage>
</organism>
<evidence type="ECO:0000256" key="1">
    <source>
        <dbReference type="SAM" id="MobiDB-lite"/>
    </source>
</evidence>
<protein>
    <submittedName>
        <fullName evidence="2">Uncharacterized protein</fullName>
    </submittedName>
</protein>
<dbReference type="Proteomes" id="UP000006038">
    <property type="component" value="Unassembled WGS sequence"/>
</dbReference>
<proteinExistence type="predicted"/>
<reference evidence="2" key="1">
    <citation type="submission" date="2015-06" db="UniProtKB">
        <authorList>
            <consortium name="EnsemblPlants"/>
        </authorList>
    </citation>
    <scope>IDENTIFICATION</scope>
</reference>
<accession>J3L8L2</accession>
<sequence length="262" mass="28846">MRPIFARLRSTGRKGALVWRVKHKPAKKSAAPLHIPSAPDTVSPPLPLLPEPPLQVPAMANTNPNPHRFLREGQLVAQGESSVGDRWAVSDCKQIGEAPIMAQAHSEMKMLAYSEMEIIEVEPLDCQPPESPQTFAVMPPAAPIKKKNGKTLYSPYRRQSSRLLRNKEELQVDPKMGIGKPKGRSVKKLKELAGTSKLFEVGSLNESDFSESNTFNSDSSPSDCSISLLQRMGEEFGLAPEEIAESSLVGESRKRMPRPSLE</sequence>
<feature type="region of interest" description="Disordered" evidence="1">
    <location>
        <begin position="241"/>
        <end position="262"/>
    </location>
</feature>
<keyword evidence="3" id="KW-1185">Reference proteome</keyword>
<dbReference type="EnsemblPlants" id="OB0260G10010.1">
    <property type="protein sequence ID" value="OB0260G10010.1"/>
    <property type="gene ID" value="OB0260G10010"/>
</dbReference>